<dbReference type="Gene3D" id="1.10.10.10">
    <property type="entry name" value="Winged helix-like DNA-binding domain superfamily/Winged helix DNA-binding domain"/>
    <property type="match status" value="1"/>
</dbReference>
<dbReference type="Gene3D" id="3.40.50.300">
    <property type="entry name" value="P-loop containing nucleotide triphosphate hydrolases"/>
    <property type="match status" value="1"/>
</dbReference>
<dbReference type="CDD" id="cd06170">
    <property type="entry name" value="LuxR_C_like"/>
    <property type="match status" value="1"/>
</dbReference>
<keyword evidence="2" id="KW-0067">ATP-binding</keyword>
<gene>
    <name evidence="4" type="ORF">GCM10009749_00070</name>
</gene>
<dbReference type="Proteomes" id="UP001500002">
    <property type="component" value="Unassembled WGS sequence"/>
</dbReference>
<dbReference type="SUPFAM" id="SSF46894">
    <property type="entry name" value="C-terminal effector domain of the bipartite response regulators"/>
    <property type="match status" value="1"/>
</dbReference>
<dbReference type="InterPro" id="IPR000792">
    <property type="entry name" value="Tscrpt_reg_LuxR_C"/>
</dbReference>
<keyword evidence="1" id="KW-0547">Nucleotide-binding</keyword>
<dbReference type="PROSITE" id="PS50043">
    <property type="entry name" value="HTH_LUXR_2"/>
    <property type="match status" value="1"/>
</dbReference>
<dbReference type="Pfam" id="PF00196">
    <property type="entry name" value="GerE"/>
    <property type="match status" value="1"/>
</dbReference>
<dbReference type="RefSeq" id="WP_344292148.1">
    <property type="nucleotide sequence ID" value="NZ_BAAANJ010000001.1"/>
</dbReference>
<reference evidence="5" key="1">
    <citation type="journal article" date="2019" name="Int. J. Syst. Evol. Microbiol.">
        <title>The Global Catalogue of Microorganisms (GCM) 10K type strain sequencing project: providing services to taxonomists for standard genome sequencing and annotation.</title>
        <authorList>
            <consortium name="The Broad Institute Genomics Platform"/>
            <consortium name="The Broad Institute Genome Sequencing Center for Infectious Disease"/>
            <person name="Wu L."/>
            <person name="Ma J."/>
        </authorList>
    </citation>
    <scope>NUCLEOTIDE SEQUENCE [LARGE SCALE GENOMIC DNA]</scope>
    <source>
        <strain evidence="5">JCM 14322</strain>
    </source>
</reference>
<name>A0ABP4XZ00_9MICO</name>
<dbReference type="InterPro" id="IPR036388">
    <property type="entry name" value="WH-like_DNA-bd_sf"/>
</dbReference>
<evidence type="ECO:0000256" key="2">
    <source>
        <dbReference type="ARBA" id="ARBA00022840"/>
    </source>
</evidence>
<dbReference type="EMBL" id="BAAANJ010000001">
    <property type="protein sequence ID" value="GAA1796681.1"/>
    <property type="molecule type" value="Genomic_DNA"/>
</dbReference>
<dbReference type="InterPro" id="IPR027417">
    <property type="entry name" value="P-loop_NTPase"/>
</dbReference>
<organism evidence="4 5">
    <name type="scientific">Agromyces neolithicus</name>
    <dbReference type="NCBI Taxonomy" id="269420"/>
    <lineage>
        <taxon>Bacteria</taxon>
        <taxon>Bacillati</taxon>
        <taxon>Actinomycetota</taxon>
        <taxon>Actinomycetes</taxon>
        <taxon>Micrococcales</taxon>
        <taxon>Microbacteriaceae</taxon>
        <taxon>Agromyces</taxon>
    </lineage>
</organism>
<dbReference type="PROSITE" id="PS00622">
    <property type="entry name" value="HTH_LUXR_1"/>
    <property type="match status" value="1"/>
</dbReference>
<evidence type="ECO:0000256" key="1">
    <source>
        <dbReference type="ARBA" id="ARBA00022741"/>
    </source>
</evidence>
<dbReference type="InterPro" id="IPR016032">
    <property type="entry name" value="Sig_transdc_resp-reg_C-effctor"/>
</dbReference>
<dbReference type="SUPFAM" id="SSF52540">
    <property type="entry name" value="P-loop containing nucleoside triphosphate hydrolases"/>
    <property type="match status" value="1"/>
</dbReference>
<accession>A0ABP4XZ00</accession>
<dbReference type="PANTHER" id="PTHR16305">
    <property type="entry name" value="TESTICULAR SOLUBLE ADENYLYL CYCLASE"/>
    <property type="match status" value="1"/>
</dbReference>
<evidence type="ECO:0000313" key="4">
    <source>
        <dbReference type="EMBL" id="GAA1796681.1"/>
    </source>
</evidence>
<protein>
    <submittedName>
        <fullName evidence="4">Helix-turn-helix transcriptional regulator</fullName>
    </submittedName>
</protein>
<proteinExistence type="predicted"/>
<dbReference type="PRINTS" id="PR00038">
    <property type="entry name" value="HTHLUXR"/>
</dbReference>
<dbReference type="InterPro" id="IPR041664">
    <property type="entry name" value="AAA_16"/>
</dbReference>
<keyword evidence="5" id="KW-1185">Reference proteome</keyword>
<dbReference type="Pfam" id="PF13191">
    <property type="entry name" value="AAA_16"/>
    <property type="match status" value="1"/>
</dbReference>
<dbReference type="SMART" id="SM00421">
    <property type="entry name" value="HTH_LUXR"/>
    <property type="match status" value="1"/>
</dbReference>
<comment type="caution">
    <text evidence="4">The sequence shown here is derived from an EMBL/GenBank/DDBJ whole genome shotgun (WGS) entry which is preliminary data.</text>
</comment>
<evidence type="ECO:0000259" key="3">
    <source>
        <dbReference type="PROSITE" id="PS50043"/>
    </source>
</evidence>
<feature type="domain" description="HTH luxR-type" evidence="3">
    <location>
        <begin position="886"/>
        <end position="951"/>
    </location>
</feature>
<sequence>MLRDASRLHGRERELATVSLELDAAFDGEPRILLLHGEAGVGKTALMEAAAHAVTDRANVLTARNLPLTTRVPNLAVRALLAQAEAGHPPRNDIHPPLPALPLRLDEAIGRLTTAGPVVVAIDDLQWADADTLDALMFLAGGAEDRPLAILATVRSGAGRAVDRWRADLLRLPGARSVEVRPLDRLGMHELITALLGAPPHDALVGDVLARTGGNPYHAQLLLEGVDPTALAAPSPTSPATSGDLGTALLQTWSLLPARTRELTVLLAIHGKPVRLTTLTGLDPAWQEAAHELRPALATRVLEQDEAGRVWFHHPLIAELLVASIPEVELREQHATIARDLERLINVIGPSPERLVDLADHLAGAGDTVGCLAASRQAVDALRGSDRPATSLRLIRRCVELHAEQPGTDGGRTALLAEWAAAAAAAGSDDDEYAAVTALLALDGIDDNLVRAELLLHRRRLEFRLGGELSTSATAREAFALAEHAPESREYALALSELAHAEIIEGDPRSAEHTRDAVELATRLGDTEALSYALAGSAQLAALTRDLANVSRLAEQTFAVALPAGHFEPARLAAMWDAYSMPGYRKAAERLRGLRHRLAAAGARRLSIAPLAGMEASAWLTIGETSAVRDALRVVRAADMPDYVELTMRSISARFAALHGRVDEAEAHLDRANERFPAPPAYAALEQTVARGITSLAGGDPEGALEALMPMIEAGPGGIGSEWLVPLAARALADLATSARDGDEALTPVRSALAALDALETEHPEVIRRTMGPSYQSDLDALDALYSAERARARARADAFERWVEAADGCAVAELAWEEAYACRRGAEQGLIDGGARRRVAIALLRRGAVIARRTEADGLAAELETLARWARVRLHADRPADAKSRHLAGAPLTSREHELLPYLVDGQTYAEIAALLTISEKTVSSHVSNLLRKTGAANRVDLARMARGSRTI</sequence>
<evidence type="ECO:0000313" key="5">
    <source>
        <dbReference type="Proteomes" id="UP001500002"/>
    </source>
</evidence>
<dbReference type="PANTHER" id="PTHR16305:SF35">
    <property type="entry name" value="TRANSCRIPTIONAL ACTIVATOR DOMAIN"/>
    <property type="match status" value="1"/>
</dbReference>